<feature type="transmembrane region" description="Helical" evidence="6">
    <location>
        <begin position="250"/>
        <end position="267"/>
    </location>
</feature>
<dbReference type="RefSeq" id="WP_013905106.1">
    <property type="nucleotide sequence ID" value="NC_015680.1"/>
</dbReference>
<keyword evidence="3 6" id="KW-0812">Transmembrane</keyword>
<evidence type="ECO:0000256" key="4">
    <source>
        <dbReference type="ARBA" id="ARBA00022989"/>
    </source>
</evidence>
<comment type="subcellular location">
    <subcellularLocation>
        <location evidence="1">Membrane</location>
        <topology evidence="1">Multi-pass membrane protein</topology>
    </subcellularLocation>
</comment>
<dbReference type="AlphaFoldDB" id="F8AGZ1"/>
<comment type="similarity">
    <text evidence="2">Belongs to the autoinducer-2 exporter (AI-2E) (TC 2.A.86) family.</text>
</comment>
<accession>F8AGZ1</accession>
<evidence type="ECO:0000256" key="2">
    <source>
        <dbReference type="ARBA" id="ARBA00009773"/>
    </source>
</evidence>
<dbReference type="KEGG" id="pya:PYCH_03540"/>
<evidence type="ECO:0008006" key="9">
    <source>
        <dbReference type="Google" id="ProtNLM"/>
    </source>
</evidence>
<dbReference type="Pfam" id="PF01594">
    <property type="entry name" value="AI-2E_transport"/>
    <property type="match status" value="1"/>
</dbReference>
<reference evidence="7 8" key="1">
    <citation type="journal article" date="2011" name="J. Bacteriol.">
        <title>Complete genome sequence of the obligate piezophilic hyperthermophilic archaeon Pyrococcus yayanosii CH1.</title>
        <authorList>
            <person name="Jun X."/>
            <person name="Lupeng L."/>
            <person name="Minjuan X."/>
            <person name="Oger P."/>
            <person name="Fengping W."/>
            <person name="Jebbar M."/>
            <person name="Xiang X."/>
        </authorList>
    </citation>
    <scope>NUCLEOTIDE SEQUENCE [LARGE SCALE GENOMIC DNA]</scope>
    <source>
        <strain evidence="8">CH1 / JCM 16557</strain>
    </source>
</reference>
<feature type="transmembrane region" description="Helical" evidence="6">
    <location>
        <begin position="58"/>
        <end position="79"/>
    </location>
</feature>
<name>F8AGZ1_PYRYC</name>
<dbReference type="OrthoDB" id="137390at2157"/>
<evidence type="ECO:0000256" key="5">
    <source>
        <dbReference type="ARBA" id="ARBA00023136"/>
    </source>
</evidence>
<dbReference type="PANTHER" id="PTHR21716:SF71">
    <property type="entry name" value="TRANSPORT PROTEIN MJ1177-RELATED"/>
    <property type="match status" value="1"/>
</dbReference>
<evidence type="ECO:0000313" key="8">
    <source>
        <dbReference type="Proteomes" id="UP000008386"/>
    </source>
</evidence>
<feature type="transmembrane region" description="Helical" evidence="6">
    <location>
        <begin position="135"/>
        <end position="153"/>
    </location>
</feature>
<dbReference type="HOGENOM" id="CLU_041771_2_0_2"/>
<dbReference type="EMBL" id="CP002779">
    <property type="protein sequence ID" value="AEH24049.1"/>
    <property type="molecule type" value="Genomic_DNA"/>
</dbReference>
<dbReference type="eggNOG" id="arCOG02642">
    <property type="taxonomic scope" value="Archaea"/>
</dbReference>
<proteinExistence type="inferred from homology"/>
<dbReference type="PANTHER" id="PTHR21716">
    <property type="entry name" value="TRANSMEMBRANE PROTEIN"/>
    <property type="match status" value="1"/>
</dbReference>
<dbReference type="Proteomes" id="UP000008386">
    <property type="component" value="Chromosome"/>
</dbReference>
<dbReference type="GO" id="GO:0016020">
    <property type="term" value="C:membrane"/>
    <property type="evidence" value="ECO:0007669"/>
    <property type="project" value="UniProtKB-SubCell"/>
</dbReference>
<keyword evidence="4 6" id="KW-1133">Transmembrane helix</keyword>
<organism evidence="7 8">
    <name type="scientific">Pyrococcus yayanosii (strain CH1 / JCM 16557)</name>
    <dbReference type="NCBI Taxonomy" id="529709"/>
    <lineage>
        <taxon>Archaea</taxon>
        <taxon>Methanobacteriati</taxon>
        <taxon>Methanobacteriota</taxon>
        <taxon>Thermococci</taxon>
        <taxon>Thermococcales</taxon>
        <taxon>Thermococcaceae</taxon>
        <taxon>Pyrococcus</taxon>
    </lineage>
</organism>
<protein>
    <recommendedName>
        <fullName evidence="9">Permease</fullName>
    </recommendedName>
</protein>
<evidence type="ECO:0000256" key="1">
    <source>
        <dbReference type="ARBA" id="ARBA00004141"/>
    </source>
</evidence>
<feature type="transmembrane region" description="Helical" evidence="6">
    <location>
        <begin position="6"/>
        <end position="37"/>
    </location>
</feature>
<keyword evidence="8" id="KW-1185">Reference proteome</keyword>
<dbReference type="InterPro" id="IPR002549">
    <property type="entry name" value="AI-2E-like"/>
</dbReference>
<feature type="transmembrane region" description="Helical" evidence="6">
    <location>
        <begin position="287"/>
        <end position="318"/>
    </location>
</feature>
<sequence length="339" mass="36997">MERETIVWTAVALIVIFLVWKTIAPLFTPIVFGFAAAYILHPFHVRLSEKVGNRASSLIITSLMLVASIGFLIGAALWVTDVLRNIYVYLDKFFIWLKGLNVPPALNAVFDALSESFPERLSHILLGYTLSLPKLVLQIVVFLAVFYGALLNADFLSTEVYRLLPSTNRELGEKLIEKAKETLDAILKTWLFLSVTKGFLLALGFYIFGISNITGSIAAGILCVVLELLPVVGGWIMWAVGAFLLVHRSLLLAILFALYGAIFISPVPDIIVKPKLVARRARVSSVVALVGIFGGIIAFGAVGIVIGPIALGLLSALLDAWKEKETAKQPSRAHRSRAA</sequence>
<keyword evidence="5 6" id="KW-0472">Membrane</keyword>
<evidence type="ECO:0000256" key="3">
    <source>
        <dbReference type="ARBA" id="ARBA00022692"/>
    </source>
</evidence>
<evidence type="ECO:0000313" key="7">
    <source>
        <dbReference type="EMBL" id="AEH24049.1"/>
    </source>
</evidence>
<dbReference type="STRING" id="529709.PYCH_03540"/>
<dbReference type="GeneID" id="10836930"/>
<evidence type="ECO:0000256" key="6">
    <source>
        <dbReference type="SAM" id="Phobius"/>
    </source>
</evidence>
<gene>
    <name evidence="7" type="ordered locus">PYCH_03540</name>
</gene>
<feature type="transmembrane region" description="Helical" evidence="6">
    <location>
        <begin position="217"/>
        <end position="238"/>
    </location>
</feature>
<feature type="transmembrane region" description="Helical" evidence="6">
    <location>
        <begin position="190"/>
        <end position="211"/>
    </location>
</feature>